<dbReference type="InterPro" id="IPR001853">
    <property type="entry name" value="DSBA-like_thioredoxin_dom"/>
</dbReference>
<dbReference type="InterPro" id="IPR036249">
    <property type="entry name" value="Thioredoxin-like_sf"/>
</dbReference>
<comment type="caution">
    <text evidence="2">The sequence shown here is derived from an EMBL/GenBank/DDBJ whole genome shotgun (WGS) entry which is preliminary data.</text>
</comment>
<dbReference type="PANTHER" id="PTHR13887:SF41">
    <property type="entry name" value="THIOREDOXIN SUPERFAMILY PROTEIN"/>
    <property type="match status" value="1"/>
</dbReference>
<name>A0A151XYY4_9GAMM</name>
<evidence type="ECO:0000313" key="3">
    <source>
        <dbReference type="Proteomes" id="UP000076276"/>
    </source>
</evidence>
<feature type="domain" description="DSBA-like thioredoxin" evidence="1">
    <location>
        <begin position="8"/>
        <end position="206"/>
    </location>
</feature>
<proteinExistence type="predicted"/>
<organism evidence="2 3">
    <name type="scientific">Acinetobacter pragensis</name>
    <dbReference type="NCBI Taxonomy" id="1806892"/>
    <lineage>
        <taxon>Bacteria</taxon>
        <taxon>Pseudomonadati</taxon>
        <taxon>Pseudomonadota</taxon>
        <taxon>Gammaproteobacteria</taxon>
        <taxon>Moraxellales</taxon>
        <taxon>Moraxellaceae</taxon>
        <taxon>Acinetobacter</taxon>
    </lineage>
</organism>
<dbReference type="AlphaFoldDB" id="A0A151XYY4"/>
<dbReference type="GO" id="GO:0016491">
    <property type="term" value="F:oxidoreductase activity"/>
    <property type="evidence" value="ECO:0007669"/>
    <property type="project" value="InterPro"/>
</dbReference>
<dbReference type="Proteomes" id="UP000076276">
    <property type="component" value="Unassembled WGS sequence"/>
</dbReference>
<evidence type="ECO:0000313" key="2">
    <source>
        <dbReference type="EMBL" id="KYQ70864.1"/>
    </source>
</evidence>
<protein>
    <submittedName>
        <fullName evidence="2">Disulfide bond formation protein DsbA</fullName>
    </submittedName>
</protein>
<evidence type="ECO:0000259" key="1">
    <source>
        <dbReference type="Pfam" id="PF01323"/>
    </source>
</evidence>
<dbReference type="CDD" id="cd03024">
    <property type="entry name" value="DsbA_FrnE"/>
    <property type="match status" value="1"/>
</dbReference>
<sequence length="218" mass="24368">MMKRQLPIDVFFDFICPWCLIGKRQLQNAIQQLAHSHPDVEVLLRWRGVQLLPQIPIDGVPFEAFYLKRLGSVTAMRMRQAQVRQAARAVDVDIDFERIYRMPNTAKAHSLFVNALKISSPEQSERLLEGLFSAYFHHSENISESAVLRKIAMYCGYSEETVNSILASPSISFVSKDTGGKGVPYFVFDGSFAMAGAHPADALYKAMLDALAVQGQAV</sequence>
<dbReference type="EMBL" id="LUAW01000041">
    <property type="protein sequence ID" value="KYQ70864.1"/>
    <property type="molecule type" value="Genomic_DNA"/>
</dbReference>
<keyword evidence="3" id="KW-1185">Reference proteome</keyword>
<reference evidence="2 3" key="1">
    <citation type="submission" date="2016-03" db="EMBL/GenBank/DDBJ databases">
        <title>Acinetobacter genomospecies 28 strain ANC 4149.</title>
        <authorList>
            <person name="Radolfova-Krizova L."/>
            <person name="Nemec A."/>
        </authorList>
    </citation>
    <scope>NUCLEOTIDE SEQUENCE [LARGE SCALE GENOMIC DNA]</scope>
    <source>
        <strain evidence="2 3">ANC 4149</strain>
    </source>
</reference>
<dbReference type="Pfam" id="PF01323">
    <property type="entry name" value="DSBA"/>
    <property type="match status" value="1"/>
</dbReference>
<dbReference type="RefSeq" id="WP_067671331.1">
    <property type="nucleotide sequence ID" value="NZ_CBCSIK010000009.1"/>
</dbReference>
<dbReference type="Gene3D" id="3.40.30.10">
    <property type="entry name" value="Glutaredoxin"/>
    <property type="match status" value="1"/>
</dbReference>
<accession>A0A151XYY4</accession>
<dbReference type="PANTHER" id="PTHR13887">
    <property type="entry name" value="GLUTATHIONE S-TRANSFERASE KAPPA"/>
    <property type="match status" value="1"/>
</dbReference>
<gene>
    <name evidence="2" type="ORF">AZH43_17110</name>
</gene>
<dbReference type="STRING" id="1806892.AZH43_17110"/>
<dbReference type="SUPFAM" id="SSF52833">
    <property type="entry name" value="Thioredoxin-like"/>
    <property type="match status" value="1"/>
</dbReference>